<gene>
    <name evidence="2" type="ORF">FN960_19460</name>
</gene>
<protein>
    <submittedName>
        <fullName evidence="2">Uncharacterized protein</fullName>
    </submittedName>
</protein>
<keyword evidence="1" id="KW-1133">Transmembrane helix</keyword>
<evidence type="ECO:0000313" key="2">
    <source>
        <dbReference type="EMBL" id="TSB44783.1"/>
    </source>
</evidence>
<dbReference type="EMBL" id="VLXZ01000019">
    <property type="protein sequence ID" value="TSB44783.1"/>
    <property type="molecule type" value="Genomic_DNA"/>
</dbReference>
<name>A0A553ZTQ1_9BACI</name>
<evidence type="ECO:0000313" key="3">
    <source>
        <dbReference type="Proteomes" id="UP000318521"/>
    </source>
</evidence>
<dbReference type="AlphaFoldDB" id="A0A553ZTQ1"/>
<feature type="transmembrane region" description="Helical" evidence="1">
    <location>
        <begin position="130"/>
        <end position="150"/>
    </location>
</feature>
<accession>A0A553ZTQ1</accession>
<feature type="transmembrane region" description="Helical" evidence="1">
    <location>
        <begin position="65"/>
        <end position="82"/>
    </location>
</feature>
<sequence length="160" mass="18549">MRRILLLILLVLLTIGFIFSNMLASVHPPYSSMGNIAIFFMIACIPLFAGLVYCWIHVLTSPPKWLAPLLLLHVVLAIYFQIQAVDEYRLLLVNNYPEYETNSSREEVEEYIHAITQGTHNQMNKMYFNLNTWLAFISGTVLVAILVMHFKRRQVKSEIF</sequence>
<keyword evidence="1" id="KW-0472">Membrane</keyword>
<reference evidence="2 3" key="1">
    <citation type="submission" date="2019-07" db="EMBL/GenBank/DDBJ databases">
        <authorList>
            <person name="Park Y.J."/>
            <person name="Jeong S.E."/>
            <person name="Jung H.S."/>
        </authorList>
    </citation>
    <scope>NUCLEOTIDE SEQUENCE [LARGE SCALE GENOMIC DNA]</scope>
    <source>
        <strain evidence="3">P16(2019)</strain>
    </source>
</reference>
<feature type="transmembrane region" description="Helical" evidence="1">
    <location>
        <begin position="36"/>
        <end position="58"/>
    </location>
</feature>
<proteinExistence type="predicted"/>
<keyword evidence="1" id="KW-0812">Transmembrane</keyword>
<organism evidence="2 3">
    <name type="scientific">Alkalicoccobacillus porphyridii</name>
    <dbReference type="NCBI Taxonomy" id="2597270"/>
    <lineage>
        <taxon>Bacteria</taxon>
        <taxon>Bacillati</taxon>
        <taxon>Bacillota</taxon>
        <taxon>Bacilli</taxon>
        <taxon>Bacillales</taxon>
        <taxon>Bacillaceae</taxon>
        <taxon>Alkalicoccobacillus</taxon>
    </lineage>
</organism>
<evidence type="ECO:0000256" key="1">
    <source>
        <dbReference type="SAM" id="Phobius"/>
    </source>
</evidence>
<comment type="caution">
    <text evidence="2">The sequence shown here is derived from an EMBL/GenBank/DDBJ whole genome shotgun (WGS) entry which is preliminary data.</text>
</comment>
<dbReference type="RefSeq" id="WP_143850545.1">
    <property type="nucleotide sequence ID" value="NZ_VLXZ01000019.1"/>
</dbReference>
<keyword evidence="3" id="KW-1185">Reference proteome</keyword>
<dbReference type="Proteomes" id="UP000318521">
    <property type="component" value="Unassembled WGS sequence"/>
</dbReference>